<sequence length="515" mass="51883">AGETSWTSQLGVGVVAYLLLEALKAALRLAGAAVQARWPRRRAELTRGPPPWLEGPEAPDFAKRAAEQARASRSRSQCQAAGPVLWHERLTIGERGAPSYIATPDFDDYDEPNVPGPDVAEVVRLAGQGGNPLALAAGHVHRFRRLPAAAEAWGAVGRAVAAGYPPSPVGPLLLDLAAGNVLGLAAGQRPLANPAAGAAPGDAAPAGQAGAPGAPAAPGALVAAPAAAAPVAAGAAGGGLAGLVAALGGPAAGAGAAAAAGAPAAAGALAAPAAALPAAAPAADAAPAAAGAAAGAAPAAPAVVGVGPAALDAPDLRVLAAARDGRGQRFLDFREGVLAQSERARADFPVRGPRTTHWALQSIQRRGGSPLARHSRWRTEMGLDPDDAGVEVHLSCSRLLETMISRDQLNACDLACGELIARALQVQEERYRARSASAEPENINRNLMMGTAEVRGDVCVAPALQQHVSAELAREVAVQKELRKAREERQLASGASGSHDRDKDKKGRKGTKGEG</sequence>
<dbReference type="Proteomes" id="UP001189429">
    <property type="component" value="Unassembled WGS sequence"/>
</dbReference>
<gene>
    <name evidence="2" type="ORF">PCOR1329_LOCUS46521</name>
</gene>
<reference evidence="2" key="1">
    <citation type="submission" date="2023-10" db="EMBL/GenBank/DDBJ databases">
        <authorList>
            <person name="Chen Y."/>
            <person name="Shah S."/>
            <person name="Dougan E. K."/>
            <person name="Thang M."/>
            <person name="Chan C."/>
        </authorList>
    </citation>
    <scope>NUCLEOTIDE SEQUENCE [LARGE SCALE GENOMIC DNA]</scope>
</reference>
<comment type="caution">
    <text evidence="2">The sequence shown here is derived from an EMBL/GenBank/DDBJ whole genome shotgun (WGS) entry which is preliminary data.</text>
</comment>
<evidence type="ECO:0000313" key="2">
    <source>
        <dbReference type="EMBL" id="CAK0856048.1"/>
    </source>
</evidence>
<feature type="region of interest" description="Disordered" evidence="1">
    <location>
        <begin position="483"/>
        <end position="515"/>
    </location>
</feature>
<protein>
    <submittedName>
        <fullName evidence="2">Uncharacterized protein</fullName>
    </submittedName>
</protein>
<feature type="region of interest" description="Disordered" evidence="1">
    <location>
        <begin position="46"/>
        <end position="75"/>
    </location>
</feature>
<name>A0ABN9U9W1_9DINO</name>
<feature type="non-terminal residue" evidence="2">
    <location>
        <position position="1"/>
    </location>
</feature>
<feature type="compositionally biased region" description="Basic and acidic residues" evidence="1">
    <location>
        <begin position="498"/>
        <end position="515"/>
    </location>
</feature>
<keyword evidence="3" id="KW-1185">Reference proteome</keyword>
<proteinExistence type="predicted"/>
<evidence type="ECO:0000313" key="3">
    <source>
        <dbReference type="Proteomes" id="UP001189429"/>
    </source>
</evidence>
<evidence type="ECO:0000256" key="1">
    <source>
        <dbReference type="SAM" id="MobiDB-lite"/>
    </source>
</evidence>
<feature type="non-terminal residue" evidence="2">
    <location>
        <position position="515"/>
    </location>
</feature>
<organism evidence="2 3">
    <name type="scientific">Prorocentrum cordatum</name>
    <dbReference type="NCBI Taxonomy" id="2364126"/>
    <lineage>
        <taxon>Eukaryota</taxon>
        <taxon>Sar</taxon>
        <taxon>Alveolata</taxon>
        <taxon>Dinophyceae</taxon>
        <taxon>Prorocentrales</taxon>
        <taxon>Prorocentraceae</taxon>
        <taxon>Prorocentrum</taxon>
    </lineage>
</organism>
<dbReference type="EMBL" id="CAUYUJ010015597">
    <property type="protein sequence ID" value="CAK0856048.1"/>
    <property type="molecule type" value="Genomic_DNA"/>
</dbReference>
<accession>A0ABN9U9W1</accession>